<dbReference type="AlphaFoldDB" id="A0A160FW38"/>
<dbReference type="InterPro" id="IPR000835">
    <property type="entry name" value="HTH_MarR-typ"/>
</dbReference>
<dbReference type="PROSITE" id="PS01117">
    <property type="entry name" value="HTH_MARR_1"/>
    <property type="match status" value="1"/>
</dbReference>
<dbReference type="InterPro" id="IPR036388">
    <property type="entry name" value="WH-like_DNA-bd_sf"/>
</dbReference>
<keyword evidence="6" id="KW-1185">Reference proteome</keyword>
<accession>A0A160FW38</accession>
<dbReference type="PRINTS" id="PR00598">
    <property type="entry name" value="HTHMARR"/>
</dbReference>
<reference evidence="5 6" key="1">
    <citation type="journal article" date="2016" name="Gene">
        <title>PacBio SMRT assembly of a complex multi-replicon genome reveals chlorocatechol degradative operon in a region of genome plasticity.</title>
        <authorList>
            <person name="Ricker N."/>
            <person name="Shen S.Y."/>
            <person name="Goordial J."/>
            <person name="Jin S."/>
            <person name="Fulthorpe R.R."/>
        </authorList>
    </citation>
    <scope>NUCLEOTIDE SEQUENCE [LARGE SCALE GENOMIC DNA]</scope>
    <source>
        <strain evidence="5 6">OLGA172</strain>
    </source>
</reference>
<dbReference type="Pfam" id="PF12802">
    <property type="entry name" value="MarR_2"/>
    <property type="match status" value="1"/>
</dbReference>
<dbReference type="Gene3D" id="1.10.10.10">
    <property type="entry name" value="Winged helix-like DNA-binding domain superfamily/Winged helix DNA-binding domain"/>
    <property type="match status" value="1"/>
</dbReference>
<dbReference type="CDD" id="cd00090">
    <property type="entry name" value="HTH_ARSR"/>
    <property type="match status" value="1"/>
</dbReference>
<evidence type="ECO:0000256" key="3">
    <source>
        <dbReference type="ARBA" id="ARBA00023163"/>
    </source>
</evidence>
<gene>
    <name evidence="5" type="ORF">AYM40_21460</name>
</gene>
<dbReference type="PANTHER" id="PTHR42756:SF1">
    <property type="entry name" value="TRANSCRIPTIONAL REPRESSOR OF EMRAB OPERON"/>
    <property type="match status" value="1"/>
</dbReference>
<keyword evidence="3" id="KW-0804">Transcription</keyword>
<dbReference type="GO" id="GO:0003677">
    <property type="term" value="F:DNA binding"/>
    <property type="evidence" value="ECO:0007669"/>
    <property type="project" value="UniProtKB-KW"/>
</dbReference>
<protein>
    <submittedName>
        <fullName evidence="5">MarR family transcriptional regulator</fullName>
    </submittedName>
</protein>
<sequence>MWPRPPESNLDDFQLCDNVAYLISRTRATMWNMVTQQTLAEAGVTSMQATTLVMVNSGRCLTGTDLAREFAISASAVTRLIDRLERRGLLKRVRSEKDRRISHVALTEEGRVLALQIPTIFAEVFDSVLTVFSEEEVGFLKDLLRRIILRSQDVAGKF</sequence>
<evidence type="ECO:0000256" key="1">
    <source>
        <dbReference type="ARBA" id="ARBA00023015"/>
    </source>
</evidence>
<dbReference type="KEGG" id="buz:AYM40_21460"/>
<dbReference type="Proteomes" id="UP000076852">
    <property type="component" value="Chromosome 2"/>
</dbReference>
<dbReference type="InterPro" id="IPR036390">
    <property type="entry name" value="WH_DNA-bd_sf"/>
</dbReference>
<dbReference type="InterPro" id="IPR011991">
    <property type="entry name" value="ArsR-like_HTH"/>
</dbReference>
<organism evidence="5 6">
    <name type="scientific">Paraburkholderia phytofirmans OLGA172</name>
    <dbReference type="NCBI Taxonomy" id="1417228"/>
    <lineage>
        <taxon>Bacteria</taxon>
        <taxon>Pseudomonadati</taxon>
        <taxon>Pseudomonadota</taxon>
        <taxon>Betaproteobacteria</taxon>
        <taxon>Burkholderiales</taxon>
        <taxon>Burkholderiaceae</taxon>
        <taxon>Paraburkholderia</taxon>
    </lineage>
</organism>
<keyword evidence="1" id="KW-0805">Transcription regulation</keyword>
<name>A0A160FW38_9BURK</name>
<evidence type="ECO:0000313" key="5">
    <source>
        <dbReference type="EMBL" id="ANB77414.1"/>
    </source>
</evidence>
<dbReference type="STRING" id="1804984.AYM40_21460"/>
<proteinExistence type="predicted"/>
<dbReference type="SUPFAM" id="SSF46785">
    <property type="entry name" value="Winged helix' DNA-binding domain"/>
    <property type="match status" value="1"/>
</dbReference>
<keyword evidence="2" id="KW-0238">DNA-binding</keyword>
<feature type="domain" description="HTH marR-type" evidence="4">
    <location>
        <begin position="16"/>
        <end position="149"/>
    </location>
</feature>
<evidence type="ECO:0000256" key="2">
    <source>
        <dbReference type="ARBA" id="ARBA00023125"/>
    </source>
</evidence>
<dbReference type="InterPro" id="IPR023187">
    <property type="entry name" value="Tscrpt_reg_MarR-type_CS"/>
</dbReference>
<dbReference type="GO" id="GO:0003700">
    <property type="term" value="F:DNA-binding transcription factor activity"/>
    <property type="evidence" value="ECO:0007669"/>
    <property type="project" value="InterPro"/>
</dbReference>
<dbReference type="EMBL" id="CP014579">
    <property type="protein sequence ID" value="ANB77414.1"/>
    <property type="molecule type" value="Genomic_DNA"/>
</dbReference>
<evidence type="ECO:0000259" key="4">
    <source>
        <dbReference type="PROSITE" id="PS50995"/>
    </source>
</evidence>
<dbReference type="PROSITE" id="PS50995">
    <property type="entry name" value="HTH_MARR_2"/>
    <property type="match status" value="1"/>
</dbReference>
<dbReference type="PANTHER" id="PTHR42756">
    <property type="entry name" value="TRANSCRIPTIONAL REGULATOR, MARR"/>
    <property type="match status" value="1"/>
</dbReference>
<evidence type="ECO:0000313" key="6">
    <source>
        <dbReference type="Proteomes" id="UP000076852"/>
    </source>
</evidence>
<dbReference type="SMART" id="SM00347">
    <property type="entry name" value="HTH_MARR"/>
    <property type="match status" value="1"/>
</dbReference>